<dbReference type="AlphaFoldDB" id="A0A518AM68"/>
<dbReference type="KEGG" id="amuc:Pan181_20120"/>
<accession>A0A518AM68</accession>
<keyword evidence="2" id="KW-1185">Reference proteome</keyword>
<name>A0A518AM68_9BACT</name>
<dbReference type="EMBL" id="CP036278">
    <property type="protein sequence ID" value="QDU55816.1"/>
    <property type="molecule type" value="Genomic_DNA"/>
</dbReference>
<sequence length="103" mass="11109">MKHESTSSMNRTQTPGAIVGALSVRPRKSLLWVPKSGSQRGGPLGVLPPLVSGLGRNAARLMTGHVKKWLQIEGKRDAEGERTAKIKPPRIDLPKVGAFEMST</sequence>
<proteinExistence type="predicted"/>
<organism evidence="1 2">
    <name type="scientific">Aeoliella mucimassa</name>
    <dbReference type="NCBI Taxonomy" id="2527972"/>
    <lineage>
        <taxon>Bacteria</taxon>
        <taxon>Pseudomonadati</taxon>
        <taxon>Planctomycetota</taxon>
        <taxon>Planctomycetia</taxon>
        <taxon>Pirellulales</taxon>
        <taxon>Lacipirellulaceae</taxon>
        <taxon>Aeoliella</taxon>
    </lineage>
</organism>
<gene>
    <name evidence="1" type="ORF">Pan181_20120</name>
</gene>
<reference evidence="1 2" key="1">
    <citation type="submission" date="2019-02" db="EMBL/GenBank/DDBJ databases">
        <title>Deep-cultivation of Planctomycetes and their phenomic and genomic characterization uncovers novel biology.</title>
        <authorList>
            <person name="Wiegand S."/>
            <person name="Jogler M."/>
            <person name="Boedeker C."/>
            <person name="Pinto D."/>
            <person name="Vollmers J."/>
            <person name="Rivas-Marin E."/>
            <person name="Kohn T."/>
            <person name="Peeters S.H."/>
            <person name="Heuer A."/>
            <person name="Rast P."/>
            <person name="Oberbeckmann S."/>
            <person name="Bunk B."/>
            <person name="Jeske O."/>
            <person name="Meyerdierks A."/>
            <person name="Storesund J.E."/>
            <person name="Kallscheuer N."/>
            <person name="Luecker S."/>
            <person name="Lage O.M."/>
            <person name="Pohl T."/>
            <person name="Merkel B.J."/>
            <person name="Hornburger P."/>
            <person name="Mueller R.-W."/>
            <person name="Bruemmer F."/>
            <person name="Labrenz M."/>
            <person name="Spormann A.M."/>
            <person name="Op den Camp H."/>
            <person name="Overmann J."/>
            <person name="Amann R."/>
            <person name="Jetten M.S.M."/>
            <person name="Mascher T."/>
            <person name="Medema M.H."/>
            <person name="Devos D.P."/>
            <person name="Kaster A.-K."/>
            <person name="Ovreas L."/>
            <person name="Rohde M."/>
            <person name="Galperin M.Y."/>
            <person name="Jogler C."/>
        </authorList>
    </citation>
    <scope>NUCLEOTIDE SEQUENCE [LARGE SCALE GENOMIC DNA]</scope>
    <source>
        <strain evidence="1 2">Pan181</strain>
    </source>
</reference>
<evidence type="ECO:0000313" key="2">
    <source>
        <dbReference type="Proteomes" id="UP000315750"/>
    </source>
</evidence>
<evidence type="ECO:0000313" key="1">
    <source>
        <dbReference type="EMBL" id="QDU55816.1"/>
    </source>
</evidence>
<protein>
    <submittedName>
        <fullName evidence="1">Uncharacterized protein</fullName>
    </submittedName>
</protein>
<dbReference type="Proteomes" id="UP000315750">
    <property type="component" value="Chromosome"/>
</dbReference>